<accession>A0ABY7BFL1</accession>
<dbReference type="NCBIfam" id="TIGR02221">
    <property type="entry name" value="cas_TM1812"/>
    <property type="match status" value="1"/>
</dbReference>
<sequence length="442" mass="52031">MNVHKASNILISVIGKGRLKKDQTVGYEQTEYVFNPDCENNKRYTASKTAFFGIALYEYLRNVESINIDKFIIIGTNKSAWSELYQILPHDVQSSEGITEMCLKVYEEEKKGISEQTLLKWQNTLTKYVPSLKFHKIEPVELGKGIDILLKELDKDGAHNVIFDMTHAFRNIPIVFSYGIMLLKYLRKINNIRIFYGAHEMKEYFSGLVDGQSPVIEISFIDKLVKMIEAMATFENSGYFVPILNQLGFGNKEKTYFRLEMNRQPRREIEEIIKGLEDKLNTAEHDYEREIVEIMYREFCEMNRQEKLFQRMYKRSQFFYERKQYLKALILLYEATIVLFADVYNIKDNMNYDAREEARDKLRNEIKNVGSDANSNRLIKDQEEAEILKELEYVRNAAVHGSSSRSNQNYLEDIDSFKILFNSALKVFEKLLRRRDEIKKSF</sequence>
<evidence type="ECO:0000313" key="3">
    <source>
        <dbReference type="Proteomes" id="UP001164745"/>
    </source>
</evidence>
<reference evidence="2" key="1">
    <citation type="submission" date="2022-12" db="EMBL/GenBank/DDBJ databases">
        <authorList>
            <person name="Bing R.G."/>
            <person name="Willard D.J."/>
            <person name="Manesh M.J.H."/>
            <person name="Laemthong T."/>
            <person name="Crosby J.R."/>
            <person name="Kelly R.M."/>
        </authorList>
    </citation>
    <scope>NUCLEOTIDE SEQUENCE</scope>
    <source>
        <strain evidence="2">DSM 8991</strain>
    </source>
</reference>
<dbReference type="NCBIfam" id="TIGR02549">
    <property type="entry name" value="CRISPR_DxTHG"/>
    <property type="match status" value="1"/>
</dbReference>
<evidence type="ECO:0000313" key="2">
    <source>
        <dbReference type="EMBL" id="WAM31598.1"/>
    </source>
</evidence>
<proteinExistence type="predicted"/>
<feature type="coiled-coil region" evidence="1">
    <location>
        <begin position="266"/>
        <end position="293"/>
    </location>
</feature>
<evidence type="ECO:0000256" key="1">
    <source>
        <dbReference type="SAM" id="Coils"/>
    </source>
</evidence>
<dbReference type="InterPro" id="IPR013383">
    <property type="entry name" value="CRISPR-assoc_prot_DxTHG_CS"/>
</dbReference>
<dbReference type="InterPro" id="IPR011742">
    <property type="entry name" value="CRISPR-assoc_prot_TM1812"/>
</dbReference>
<dbReference type="EMBL" id="CP113864">
    <property type="protein sequence ID" value="WAM31598.1"/>
    <property type="molecule type" value="Genomic_DNA"/>
</dbReference>
<dbReference type="Proteomes" id="UP001164745">
    <property type="component" value="Chromosome"/>
</dbReference>
<name>A0ABY7BFL1_9FIRM</name>
<gene>
    <name evidence="2" type="primary">csx2</name>
    <name evidence="2" type="ORF">OTJ99_000023</name>
</gene>
<protein>
    <submittedName>
        <fullName evidence="2">TIGR02221 family CRISPR-associated protein</fullName>
    </submittedName>
</protein>
<organism evidence="2 3">
    <name type="scientific">Caldicellulosiruptor naganoensis</name>
    <dbReference type="NCBI Taxonomy" id="29324"/>
    <lineage>
        <taxon>Bacteria</taxon>
        <taxon>Bacillati</taxon>
        <taxon>Bacillota</taxon>
        <taxon>Bacillota incertae sedis</taxon>
        <taxon>Caldicellulosiruptorales</taxon>
        <taxon>Caldicellulosiruptoraceae</taxon>
        <taxon>Caldicellulosiruptor</taxon>
    </lineage>
</organism>
<keyword evidence="1" id="KW-0175">Coiled coil</keyword>
<dbReference type="RefSeq" id="WP_045166004.1">
    <property type="nucleotide sequence ID" value="NZ_CP113864.1"/>
</dbReference>
<keyword evidence="3" id="KW-1185">Reference proteome</keyword>